<reference evidence="12 13" key="1">
    <citation type="submission" date="2016-10" db="EMBL/GenBank/DDBJ databases">
        <authorList>
            <person name="de Groot N.N."/>
        </authorList>
    </citation>
    <scope>NUCLEOTIDE SEQUENCE [LARGE SCALE GENOMIC DNA]</scope>
    <source>
        <strain evidence="12 13">DSM 27375</strain>
    </source>
</reference>
<evidence type="ECO:0000256" key="3">
    <source>
        <dbReference type="ARBA" id="ARBA00022832"/>
    </source>
</evidence>
<dbReference type="PANTHER" id="PTHR43981:SF2">
    <property type="entry name" value="ENOYL-[ACYL-CARRIER-PROTEIN] REDUCTASE, MITOCHONDRIAL"/>
    <property type="match status" value="1"/>
</dbReference>
<dbReference type="Pfam" id="PF00107">
    <property type="entry name" value="ADH_zinc_N"/>
    <property type="match status" value="1"/>
</dbReference>
<dbReference type="GO" id="GO:0006633">
    <property type="term" value="P:fatty acid biosynthetic process"/>
    <property type="evidence" value="ECO:0007669"/>
    <property type="project" value="UniProtKB-KW"/>
</dbReference>
<keyword evidence="3" id="KW-0276">Fatty acid metabolism</keyword>
<dbReference type="GO" id="GO:0141148">
    <property type="term" value="F:enoyl-[acyl-carrier-protein] reductase (NADPH) activity"/>
    <property type="evidence" value="ECO:0007669"/>
    <property type="project" value="UniProtKB-EC"/>
</dbReference>
<evidence type="ECO:0000256" key="9">
    <source>
        <dbReference type="ARBA" id="ARBA00038963"/>
    </source>
</evidence>
<dbReference type="SMART" id="SM00829">
    <property type="entry name" value="PKS_ER"/>
    <property type="match status" value="1"/>
</dbReference>
<evidence type="ECO:0000256" key="6">
    <source>
        <dbReference type="ARBA" id="ARBA00023002"/>
    </source>
</evidence>
<dbReference type="AlphaFoldDB" id="A0A1G7PF89"/>
<dbReference type="EMBL" id="FNBL01000008">
    <property type="protein sequence ID" value="SDF85002.1"/>
    <property type="molecule type" value="Genomic_DNA"/>
</dbReference>
<dbReference type="OrthoDB" id="9788224at2"/>
<protein>
    <recommendedName>
        <fullName evidence="9">enoyl-[acyl-carrier-protein] reductase</fullName>
        <ecNumber evidence="9">1.3.1.104</ecNumber>
    </recommendedName>
</protein>
<evidence type="ECO:0000313" key="12">
    <source>
        <dbReference type="EMBL" id="SDF85002.1"/>
    </source>
</evidence>
<evidence type="ECO:0000256" key="2">
    <source>
        <dbReference type="ARBA" id="ARBA00022516"/>
    </source>
</evidence>
<evidence type="ECO:0000259" key="11">
    <source>
        <dbReference type="SMART" id="SM00829"/>
    </source>
</evidence>
<dbReference type="InterPro" id="IPR051034">
    <property type="entry name" value="Mito_Enoyl-ACP_Reductase"/>
</dbReference>
<organism evidence="12 13">
    <name type="scientific">Celeribacter baekdonensis</name>
    <dbReference type="NCBI Taxonomy" id="875171"/>
    <lineage>
        <taxon>Bacteria</taxon>
        <taxon>Pseudomonadati</taxon>
        <taxon>Pseudomonadota</taxon>
        <taxon>Alphaproteobacteria</taxon>
        <taxon>Rhodobacterales</taxon>
        <taxon>Roseobacteraceae</taxon>
        <taxon>Celeribacter</taxon>
    </lineage>
</organism>
<comment type="similarity">
    <text evidence="1">Belongs to the zinc-containing alcohol dehydrogenase family. Quinone oxidoreductase subfamily.</text>
</comment>
<gene>
    <name evidence="12" type="ORF">SAMN04488117_10811</name>
</gene>
<comment type="catalytic activity">
    <reaction evidence="10">
        <text>a 2,3-saturated acyl-[ACP] + NADP(+) = a (2E)-enoyl-[ACP] + NADPH + H(+)</text>
        <dbReference type="Rhea" id="RHEA:22564"/>
        <dbReference type="Rhea" id="RHEA-COMP:9925"/>
        <dbReference type="Rhea" id="RHEA-COMP:9926"/>
        <dbReference type="ChEBI" id="CHEBI:15378"/>
        <dbReference type="ChEBI" id="CHEBI:57783"/>
        <dbReference type="ChEBI" id="CHEBI:58349"/>
        <dbReference type="ChEBI" id="CHEBI:78784"/>
        <dbReference type="ChEBI" id="CHEBI:78785"/>
        <dbReference type="EC" id="1.3.1.104"/>
    </reaction>
</comment>
<dbReference type="Gene3D" id="3.40.50.720">
    <property type="entry name" value="NAD(P)-binding Rossmann-like Domain"/>
    <property type="match status" value="1"/>
</dbReference>
<dbReference type="InterPro" id="IPR036291">
    <property type="entry name" value="NAD(P)-bd_dom_sf"/>
</dbReference>
<dbReference type="RefSeq" id="WP_074645857.1">
    <property type="nucleotide sequence ID" value="NZ_FNBL01000008.1"/>
</dbReference>
<dbReference type="CDD" id="cd08290">
    <property type="entry name" value="ETR"/>
    <property type="match status" value="1"/>
</dbReference>
<sequence length="326" mass="35038">MKQVQFEKTGRPAEVAFWADVPEPILSADDQVLVRIEAFPINPSDLLLFRGVYPRTPVNGDALGNEATGIVEAVGAGVGGVKPGDRVISLRTDNWRERQVLRESELIRLAPGLGTETAAVLKVNPATAFLMLKDFTALSQGDWIIQNAANSAVGRSVIEIAKRRGLRTLNVLRRGGAADDLRALGAEHVIADNDSLPGRVAELIGEGDIKLGLDAIGGSSTGRLAQVIGPSGTLVIYGGMSGQPSRFDAGQFVFRDLRLRGFWLTKFLSEAPRESIVSLYDSLVTLALDGAFRPEISGRFHISRLREALGHAEATMGRGKTLVTFD</sequence>
<evidence type="ECO:0000256" key="10">
    <source>
        <dbReference type="ARBA" id="ARBA00048843"/>
    </source>
</evidence>
<evidence type="ECO:0000256" key="1">
    <source>
        <dbReference type="ARBA" id="ARBA00010371"/>
    </source>
</evidence>
<dbReference type="Pfam" id="PF08240">
    <property type="entry name" value="ADH_N"/>
    <property type="match status" value="1"/>
</dbReference>
<evidence type="ECO:0000256" key="8">
    <source>
        <dbReference type="ARBA" id="ARBA00023160"/>
    </source>
</evidence>
<dbReference type="Proteomes" id="UP000182284">
    <property type="component" value="Unassembled WGS sequence"/>
</dbReference>
<dbReference type="SUPFAM" id="SSF50129">
    <property type="entry name" value="GroES-like"/>
    <property type="match status" value="1"/>
</dbReference>
<proteinExistence type="inferred from homology"/>
<dbReference type="InterPro" id="IPR013149">
    <property type="entry name" value="ADH-like_C"/>
</dbReference>
<keyword evidence="8" id="KW-0275">Fatty acid biosynthesis</keyword>
<dbReference type="PANTHER" id="PTHR43981">
    <property type="entry name" value="ENOYL-[ACYL-CARRIER-PROTEIN] REDUCTASE, MITOCHONDRIAL"/>
    <property type="match status" value="1"/>
</dbReference>
<dbReference type="Gene3D" id="3.90.180.10">
    <property type="entry name" value="Medium-chain alcohol dehydrogenases, catalytic domain"/>
    <property type="match status" value="1"/>
</dbReference>
<evidence type="ECO:0000313" key="13">
    <source>
        <dbReference type="Proteomes" id="UP000182284"/>
    </source>
</evidence>
<name>A0A1G7PF89_9RHOB</name>
<keyword evidence="5" id="KW-0809">Transit peptide</keyword>
<dbReference type="EC" id="1.3.1.104" evidence="9"/>
<dbReference type="SUPFAM" id="SSF51735">
    <property type="entry name" value="NAD(P)-binding Rossmann-fold domains"/>
    <property type="match status" value="1"/>
</dbReference>
<evidence type="ECO:0000256" key="4">
    <source>
        <dbReference type="ARBA" id="ARBA00022857"/>
    </source>
</evidence>
<accession>A0A1G7PF89</accession>
<evidence type="ECO:0000256" key="7">
    <source>
        <dbReference type="ARBA" id="ARBA00023098"/>
    </source>
</evidence>
<evidence type="ECO:0000256" key="5">
    <source>
        <dbReference type="ARBA" id="ARBA00022946"/>
    </source>
</evidence>
<dbReference type="InterPro" id="IPR013154">
    <property type="entry name" value="ADH-like_N"/>
</dbReference>
<keyword evidence="4" id="KW-0521">NADP</keyword>
<dbReference type="InterPro" id="IPR020843">
    <property type="entry name" value="ER"/>
</dbReference>
<keyword evidence="7" id="KW-0443">Lipid metabolism</keyword>
<dbReference type="InterPro" id="IPR011032">
    <property type="entry name" value="GroES-like_sf"/>
</dbReference>
<keyword evidence="6" id="KW-0560">Oxidoreductase</keyword>
<feature type="domain" description="Enoyl reductase (ER)" evidence="11">
    <location>
        <begin position="10"/>
        <end position="323"/>
    </location>
</feature>
<keyword evidence="2" id="KW-0444">Lipid biosynthesis</keyword>